<evidence type="ECO:0000259" key="5">
    <source>
        <dbReference type="PROSITE" id="PS51891"/>
    </source>
</evidence>
<keyword evidence="3" id="KW-0862">Zinc</keyword>
<accession>A0ABZ2W144</accession>
<sequence length="135" mass="14722">MKTTGHCLCGEITFEIDGELASIEICHCSQCRRAQGTAFATNIPVAASQFRLLTGEDSLSSYESSPGKERVFCRRCGSPVFSRRAGLPDNLRVRAGLLDGPLATTLSSHAFTDSKADWWQITDDLPRFPGVRGQV</sequence>
<keyword evidence="7" id="KW-1185">Reference proteome</keyword>
<proteinExistence type="inferred from homology"/>
<dbReference type="EMBL" id="CP101118">
    <property type="protein sequence ID" value="WZF88459.1"/>
    <property type="molecule type" value="Genomic_DNA"/>
</dbReference>
<comment type="similarity">
    <text evidence="1">Belongs to the Gfa family.</text>
</comment>
<dbReference type="SUPFAM" id="SSF51316">
    <property type="entry name" value="Mss4-like"/>
    <property type="match status" value="1"/>
</dbReference>
<dbReference type="PROSITE" id="PS51891">
    <property type="entry name" value="CENP_V_GFA"/>
    <property type="match status" value="1"/>
</dbReference>
<name>A0ABZ2W144_9GAMM</name>
<feature type="domain" description="CENP-V/GFA" evidence="5">
    <location>
        <begin position="3"/>
        <end position="120"/>
    </location>
</feature>
<dbReference type="InterPro" id="IPR006913">
    <property type="entry name" value="CENP-V/GFA"/>
</dbReference>
<dbReference type="RefSeq" id="WP_341581535.1">
    <property type="nucleotide sequence ID" value="NZ_CP101118.1"/>
</dbReference>
<dbReference type="Proteomes" id="UP001475781">
    <property type="component" value="Chromosome"/>
</dbReference>
<evidence type="ECO:0000313" key="7">
    <source>
        <dbReference type="Proteomes" id="UP001475781"/>
    </source>
</evidence>
<keyword evidence="4" id="KW-0456">Lyase</keyword>
<dbReference type="InterPro" id="IPR011057">
    <property type="entry name" value="Mss4-like_sf"/>
</dbReference>
<protein>
    <submittedName>
        <fullName evidence="6">GFA family protein</fullName>
    </submittedName>
</protein>
<dbReference type="PANTHER" id="PTHR33337:SF40">
    <property type="entry name" value="CENP-V_GFA DOMAIN-CONTAINING PROTEIN-RELATED"/>
    <property type="match status" value="1"/>
</dbReference>
<evidence type="ECO:0000256" key="1">
    <source>
        <dbReference type="ARBA" id="ARBA00005495"/>
    </source>
</evidence>
<organism evidence="6 7">
    <name type="scientific">Marinobacter metalliresistant</name>
    <dbReference type="NCBI Taxonomy" id="2961995"/>
    <lineage>
        <taxon>Bacteria</taxon>
        <taxon>Pseudomonadati</taxon>
        <taxon>Pseudomonadota</taxon>
        <taxon>Gammaproteobacteria</taxon>
        <taxon>Pseudomonadales</taxon>
        <taxon>Marinobacteraceae</taxon>
        <taxon>Marinobacter</taxon>
    </lineage>
</organism>
<dbReference type="Gene3D" id="3.90.1590.10">
    <property type="entry name" value="glutathione-dependent formaldehyde- activating enzyme (gfa)"/>
    <property type="match status" value="1"/>
</dbReference>
<evidence type="ECO:0000256" key="2">
    <source>
        <dbReference type="ARBA" id="ARBA00022723"/>
    </source>
</evidence>
<keyword evidence="2" id="KW-0479">Metal-binding</keyword>
<dbReference type="PANTHER" id="PTHR33337">
    <property type="entry name" value="GFA DOMAIN-CONTAINING PROTEIN"/>
    <property type="match status" value="1"/>
</dbReference>
<dbReference type="Pfam" id="PF04828">
    <property type="entry name" value="GFA"/>
    <property type="match status" value="1"/>
</dbReference>
<reference evidence="6 7" key="1">
    <citation type="submission" date="2022-07" db="EMBL/GenBank/DDBJ databases">
        <title>A copper resistant bacterium isolated from sediment samples of deep sea hydrothermal areas.</title>
        <authorList>
            <person name="Zeng X."/>
        </authorList>
    </citation>
    <scope>NUCLEOTIDE SEQUENCE [LARGE SCALE GENOMIC DNA]</scope>
    <source>
        <strain evidence="7">CuT 6</strain>
    </source>
</reference>
<gene>
    <name evidence="6" type="ORF">NLK58_19480</name>
</gene>
<evidence type="ECO:0000313" key="6">
    <source>
        <dbReference type="EMBL" id="WZF88459.1"/>
    </source>
</evidence>
<evidence type="ECO:0000256" key="4">
    <source>
        <dbReference type="ARBA" id="ARBA00023239"/>
    </source>
</evidence>
<evidence type="ECO:0000256" key="3">
    <source>
        <dbReference type="ARBA" id="ARBA00022833"/>
    </source>
</evidence>